<comment type="caution">
    <text evidence="3">The sequence shown here is derived from an EMBL/GenBank/DDBJ whole genome shotgun (WGS) entry which is preliminary data.</text>
</comment>
<feature type="region of interest" description="Disordered" evidence="1">
    <location>
        <begin position="34"/>
        <end position="89"/>
    </location>
</feature>
<sequence>MTEQRNEKTALSRRSVLGVAAALGAGGALTAALPAGAAEPPAPGGPPAGGTGRAGRDGPAGGAGRAGRDGPARGAGPAGRAGSGGSGGVGALEGAIDTAARRLDADLIALRRDIHAHPELAGGESRTSALVAARLRAAGLAVTTGVGGHGVVAVLQGTASPGEDGPRRGAGAGAGRGDGGAGRGTGAHASGGDGARRGAGGGAGRTVAYRADMDAVPPDSQIHGGPAPAHLCGHDLHTTIGVGVAEVLARLRHRVRGRFVFLFQPGEEALTGARAMIDAGVLERTRPDEIHALHCGPFPVGGFAVTPGAGLPGLDHCVTTLTGPDAADQAGRLVADVARLGTVTFPEAPAELERIVRELQMPHGPLSRFVFVRAGTRPVFGGVEVRTAYRCWPQERVPEIRAELRRLAGRYAGSQTTFPPDDPFPAMVCPPRPGRELGRHLSRMLGADRVTTLHAALPFSGEDFALFLNRVPGTFTFLGVRRPGAELSTAYPHFGAFDPDERAIGAGVRAMAGWLAHRATAAQ</sequence>
<feature type="region of interest" description="Disordered" evidence="1">
    <location>
        <begin position="158"/>
        <end position="204"/>
    </location>
</feature>
<accession>A0ABV9TWM2</accession>
<feature type="compositionally biased region" description="Gly residues" evidence="1">
    <location>
        <begin position="47"/>
        <end position="65"/>
    </location>
</feature>
<dbReference type="Gene3D" id="3.40.630.10">
    <property type="entry name" value="Zn peptidases"/>
    <property type="match status" value="2"/>
</dbReference>
<feature type="compositionally biased region" description="Gly residues" evidence="1">
    <location>
        <begin position="168"/>
        <end position="204"/>
    </location>
</feature>
<feature type="compositionally biased region" description="Gly residues" evidence="1">
    <location>
        <begin position="76"/>
        <end position="89"/>
    </location>
</feature>
<evidence type="ECO:0000313" key="4">
    <source>
        <dbReference type="Proteomes" id="UP001595872"/>
    </source>
</evidence>
<dbReference type="RefSeq" id="WP_378253957.1">
    <property type="nucleotide sequence ID" value="NZ_JBHSIT010000003.1"/>
</dbReference>
<evidence type="ECO:0000313" key="3">
    <source>
        <dbReference type="EMBL" id="MFC4907836.1"/>
    </source>
</evidence>
<protein>
    <submittedName>
        <fullName evidence="3">M20/M25/M40 family metallo-hydrolase</fullName>
    </submittedName>
</protein>
<name>A0ABV9TWM2_9ACTN</name>
<organism evidence="3 4">
    <name type="scientific">Actinomadura gamaensis</name>
    <dbReference type="NCBI Taxonomy" id="1763541"/>
    <lineage>
        <taxon>Bacteria</taxon>
        <taxon>Bacillati</taxon>
        <taxon>Actinomycetota</taxon>
        <taxon>Actinomycetes</taxon>
        <taxon>Streptosporangiales</taxon>
        <taxon>Thermomonosporaceae</taxon>
        <taxon>Actinomadura</taxon>
    </lineage>
</organism>
<evidence type="ECO:0000256" key="2">
    <source>
        <dbReference type="SAM" id="SignalP"/>
    </source>
</evidence>
<gene>
    <name evidence="3" type="ORF">ACFPCY_10925</name>
</gene>
<dbReference type="InterPro" id="IPR002933">
    <property type="entry name" value="Peptidase_M20"/>
</dbReference>
<dbReference type="InterPro" id="IPR017439">
    <property type="entry name" value="Amidohydrolase"/>
</dbReference>
<reference evidence="4" key="1">
    <citation type="journal article" date="2019" name="Int. J. Syst. Evol. Microbiol.">
        <title>The Global Catalogue of Microorganisms (GCM) 10K type strain sequencing project: providing services to taxonomists for standard genome sequencing and annotation.</title>
        <authorList>
            <consortium name="The Broad Institute Genomics Platform"/>
            <consortium name="The Broad Institute Genome Sequencing Center for Infectious Disease"/>
            <person name="Wu L."/>
            <person name="Ma J."/>
        </authorList>
    </citation>
    <scope>NUCLEOTIDE SEQUENCE [LARGE SCALE GENOMIC DNA]</scope>
    <source>
        <strain evidence="4">KLKA75</strain>
    </source>
</reference>
<feature type="chain" id="PRO_5045927829" evidence="2">
    <location>
        <begin position="38"/>
        <end position="523"/>
    </location>
</feature>
<dbReference type="Pfam" id="PF01546">
    <property type="entry name" value="Peptidase_M20"/>
    <property type="match status" value="1"/>
</dbReference>
<dbReference type="PANTHER" id="PTHR11014">
    <property type="entry name" value="PEPTIDASE M20 FAMILY MEMBER"/>
    <property type="match status" value="1"/>
</dbReference>
<dbReference type="EMBL" id="JBHSIT010000003">
    <property type="protein sequence ID" value="MFC4907836.1"/>
    <property type="molecule type" value="Genomic_DNA"/>
</dbReference>
<keyword evidence="2" id="KW-0732">Signal</keyword>
<dbReference type="Proteomes" id="UP001595872">
    <property type="component" value="Unassembled WGS sequence"/>
</dbReference>
<dbReference type="PROSITE" id="PS51318">
    <property type="entry name" value="TAT"/>
    <property type="match status" value="1"/>
</dbReference>
<keyword evidence="4" id="KW-1185">Reference proteome</keyword>
<dbReference type="InterPro" id="IPR006311">
    <property type="entry name" value="TAT_signal"/>
</dbReference>
<dbReference type="SUPFAM" id="SSF53187">
    <property type="entry name" value="Zn-dependent exopeptidases"/>
    <property type="match status" value="2"/>
</dbReference>
<dbReference type="PANTHER" id="PTHR11014:SF63">
    <property type="entry name" value="METALLOPEPTIDASE, PUTATIVE (AFU_ORTHOLOGUE AFUA_6G09600)-RELATED"/>
    <property type="match status" value="1"/>
</dbReference>
<proteinExistence type="predicted"/>
<evidence type="ECO:0000256" key="1">
    <source>
        <dbReference type="SAM" id="MobiDB-lite"/>
    </source>
</evidence>
<feature type="signal peptide" evidence="2">
    <location>
        <begin position="1"/>
        <end position="37"/>
    </location>
</feature>